<dbReference type="SMART" id="SM00233">
    <property type="entry name" value="PH"/>
    <property type="match status" value="1"/>
</dbReference>
<feature type="region of interest" description="Disordered" evidence="2">
    <location>
        <begin position="487"/>
        <end position="508"/>
    </location>
</feature>
<feature type="region of interest" description="Disordered" evidence="2">
    <location>
        <begin position="525"/>
        <end position="547"/>
    </location>
</feature>
<accession>A0A1L0BMM6</accession>
<dbReference type="Gene3D" id="2.30.29.30">
    <property type="entry name" value="Pleckstrin-homology domain (PH domain)/Phosphotyrosine-binding domain (PTB)"/>
    <property type="match status" value="1"/>
</dbReference>
<name>A0A1L0BMM6_9ASCO</name>
<evidence type="ECO:0000256" key="1">
    <source>
        <dbReference type="ARBA" id="ARBA00022658"/>
    </source>
</evidence>
<organism evidence="6 7">
    <name type="scientific">Sungouiella intermedia</name>
    <dbReference type="NCBI Taxonomy" id="45354"/>
    <lineage>
        <taxon>Eukaryota</taxon>
        <taxon>Fungi</taxon>
        <taxon>Dikarya</taxon>
        <taxon>Ascomycota</taxon>
        <taxon>Saccharomycotina</taxon>
        <taxon>Pichiomycetes</taxon>
        <taxon>Metschnikowiaceae</taxon>
        <taxon>Sungouiella</taxon>
    </lineage>
</organism>
<feature type="region of interest" description="Disordered" evidence="2">
    <location>
        <begin position="113"/>
        <end position="154"/>
    </location>
</feature>
<dbReference type="PROSITE" id="PS50003">
    <property type="entry name" value="PH_DOMAIN"/>
    <property type="match status" value="1"/>
</dbReference>
<dbReference type="SUPFAM" id="SSF48065">
    <property type="entry name" value="DBL homology domain (DH-domain)"/>
    <property type="match status" value="1"/>
</dbReference>
<evidence type="ECO:0000259" key="4">
    <source>
        <dbReference type="PROSITE" id="PS50010"/>
    </source>
</evidence>
<dbReference type="InterPro" id="IPR057283">
    <property type="entry name" value="RGF3_WH"/>
</dbReference>
<dbReference type="PROSITE" id="PS50219">
    <property type="entry name" value="CNH"/>
    <property type="match status" value="1"/>
</dbReference>
<dbReference type="PANTHER" id="PTHR46572:SF1">
    <property type="entry name" value="RHO1 GUANINE NUCLEOTIDE EXCHANGE FACTOR TUS1"/>
    <property type="match status" value="1"/>
</dbReference>
<proteinExistence type="predicted"/>
<feature type="compositionally biased region" description="Low complexity" evidence="2">
    <location>
        <begin position="530"/>
        <end position="539"/>
    </location>
</feature>
<dbReference type="OrthoDB" id="660555at2759"/>
<dbReference type="SMART" id="SM00036">
    <property type="entry name" value="CNH"/>
    <property type="match status" value="1"/>
</dbReference>
<dbReference type="InterPro" id="IPR035899">
    <property type="entry name" value="DBL_dom_sf"/>
</dbReference>
<gene>
    <name evidence="6" type="ORF">SAMEA4029010_CIC11G00000002716</name>
</gene>
<feature type="compositionally biased region" description="Polar residues" evidence="2">
    <location>
        <begin position="440"/>
        <end position="456"/>
    </location>
</feature>
<dbReference type="PROSITE" id="PS50010">
    <property type="entry name" value="DH_2"/>
    <property type="match status" value="1"/>
</dbReference>
<feature type="region of interest" description="Disordered" evidence="2">
    <location>
        <begin position="370"/>
        <end position="461"/>
    </location>
</feature>
<feature type="compositionally biased region" description="Polar residues" evidence="2">
    <location>
        <begin position="270"/>
        <end position="296"/>
    </location>
</feature>
<feature type="domain" description="DH" evidence="4">
    <location>
        <begin position="833"/>
        <end position="1028"/>
    </location>
</feature>
<dbReference type="Gene3D" id="1.20.900.10">
    <property type="entry name" value="Dbl homology (DH) domain"/>
    <property type="match status" value="1"/>
</dbReference>
<feature type="region of interest" description="Disordered" evidence="2">
    <location>
        <begin position="1"/>
        <end position="51"/>
    </location>
</feature>
<dbReference type="InterPro" id="IPR000219">
    <property type="entry name" value="DH_dom"/>
</dbReference>
<protein>
    <submittedName>
        <fullName evidence="6">CIC11C00000002716</fullName>
    </submittedName>
</protein>
<dbReference type="InterPro" id="IPR052233">
    <property type="entry name" value="Rho-type_GEFs"/>
</dbReference>
<keyword evidence="1" id="KW-0344">Guanine-nucleotide releasing factor</keyword>
<reference evidence="6 7" key="1">
    <citation type="submission" date="2016-10" db="EMBL/GenBank/DDBJ databases">
        <authorList>
            <person name="de Groot N.N."/>
        </authorList>
    </citation>
    <scope>NUCLEOTIDE SEQUENCE [LARGE SCALE GENOMIC DNA]</scope>
    <source>
        <strain evidence="6 7">CBS 141442</strain>
    </source>
</reference>
<feature type="region of interest" description="Disordered" evidence="2">
    <location>
        <begin position="263"/>
        <end position="352"/>
    </location>
</feature>
<feature type="compositionally biased region" description="Low complexity" evidence="2">
    <location>
        <begin position="405"/>
        <end position="419"/>
    </location>
</feature>
<feature type="compositionally biased region" description="Polar residues" evidence="2">
    <location>
        <begin position="488"/>
        <end position="501"/>
    </location>
</feature>
<feature type="domain" description="CNH" evidence="5">
    <location>
        <begin position="1263"/>
        <end position="1572"/>
    </location>
</feature>
<evidence type="ECO:0000313" key="7">
    <source>
        <dbReference type="Proteomes" id="UP000182334"/>
    </source>
</evidence>
<evidence type="ECO:0000256" key="2">
    <source>
        <dbReference type="SAM" id="MobiDB-lite"/>
    </source>
</evidence>
<dbReference type="GO" id="GO:0005085">
    <property type="term" value="F:guanyl-nucleotide exchange factor activity"/>
    <property type="evidence" value="ECO:0007669"/>
    <property type="project" value="UniProtKB-KW"/>
</dbReference>
<dbReference type="Proteomes" id="UP000182334">
    <property type="component" value="Chromosome III"/>
</dbReference>
<evidence type="ECO:0000259" key="3">
    <source>
        <dbReference type="PROSITE" id="PS50003"/>
    </source>
</evidence>
<sequence length="1598" mass="181438">MSGIGGANNQRKSLRRKPPPAMDDFELKPTDHAAPPPFVGNVLSSTSNQEPFPDYQFAKTYAQNMPPERSPMEINTNFVRPDTTFTYEEDYLSHESPRPMGPKLLPFDDYMPQLQIPERPKPNGETGTGHSGYSFDSLAGGNDSRNSQYSYDNYDGDLIQEDHFKSRSQGENSFFDYSLRVDYSREDASHNFQDASKILLSDHNATYEEYRALNNATYTYNDTRISSQETYKATHRISSQDTYKETYKDNYNESYFQYESRDNEIEPHDSNGSQGLSSYESNQYDSLGPSRGQQRNLLERHPPQTDPYKQIDPNSSFTHTNAVNMSLPESLEPNTSHLDTPASNGISRSPISIDSGRSRYRVRHFQNLGSEVSPFEDQPTDGSEEAGVATPPFLRKRQSVASAISTHSRNRSSVGSSLSANNAPYPVESELFDSDDLTDQDYSSASRLPNQGTPSRIPTLVDDLSRTKSFAATLSSSPEYKFLRRAPTNRSLSSSPELQNYSSPLSSPSKALSFRSPLFSHTYSNYVNGSRSSRSPSPKKYGESPPRTLLYPTEDFVDDFCNDSHFRTPDWSLIEHDYPDIDDSYLPSPSTFDYDNLPVIPKQDIETPNRNVTLKSTMSMFRKSQQISKYDDTLPPIPLDLPLLPFSSSALTTLHYAACKNVWSMKEVFAWCIGLSGWLHDNDISQKEFRKALVELVVFHKRHIPIDLISRNVTQLISSFKEAGVIFINPKLDGNGVPQNQKDLYVTIDVNGKISGVLVDLTDCYCNDKEHSLIPSKEKLWKCCSSRCQLNKTIEHEYRMKHTNIADLKLGADWANHWQLTAEDVNLDLSISKRQSLIFDLIKLEQTFINRAECFIYIAAPQFVNAVKLFAGQSNIALAKLMDDIIKPATELVKIHRNVLFEPLLRILIADGRLILNIGEISRLYEEWATVARAPLLSYMSTVPMIEDLLRLESLKAWDEPLRNNPKIKELQVNGNLLLMSTFNSRYQQLPLQLADIRKSFEEHGEEYVNLTKAIDAIKKLGKRVNEMKVHADNIHSLQMLQKQLKWKSNIIQPNVNLSLEKRKFFFRGDVSRKGDLRINLHTVHLIVLDNYLLITERVRSQKALNFKVVEPPIPVDYIILENREKESSIASRVSTNPNISKQEADEELASYPFKIRYAGRGKGQSYTFLAPSENARKGWFAVFEKARSNMLKHVLPLTPYALKLIDNSYFAYEQANRITKLPILPPNDPVSILARGSTTSMKNRGVPRDIYAQGITKNQLAYKKILCAEKTEVSGTQFTFLGLSNGVYCSDMKNRWKMIINMTNVTKVTVLPAFNIIIVLGNKSLRYFPLQTLIDIYYERTDKTSSFQLGDNAVLFYEVGRHRGIPTVFVADKKTASSTNFVVYAFETDNNGIFSSFREIKKFYIQAECYGISVFNSSVAIHTQRGFEILDLQKLAPRTVPELQAPEQTNKKVDGYSRKPAQGVDAIRKIISHPTVRPMGMFKLANDKEFMMVYNECVIFVNKTGKLSRTDIMRFDFRPRSISVHENNLFVVCEEVIQVWSISDQVHGTNKLIQVIPSKDISLLNTQQLLFGMAHPRISGLQISFCLEPKPNGIPTS</sequence>
<dbReference type="InterPro" id="IPR001180">
    <property type="entry name" value="CNH_dom"/>
</dbReference>
<dbReference type="Pfam" id="PF23582">
    <property type="entry name" value="WHD_RGF3"/>
    <property type="match status" value="1"/>
</dbReference>
<dbReference type="InterPro" id="IPR001849">
    <property type="entry name" value="PH_domain"/>
</dbReference>
<feature type="compositionally biased region" description="Acidic residues" evidence="2">
    <location>
        <begin position="430"/>
        <end position="439"/>
    </location>
</feature>
<dbReference type="Pfam" id="PF00780">
    <property type="entry name" value="CNH"/>
    <property type="match status" value="1"/>
</dbReference>
<dbReference type="InterPro" id="IPR011993">
    <property type="entry name" value="PH-like_dom_sf"/>
</dbReference>
<dbReference type="STRING" id="45354.A0A1L0BMM6"/>
<evidence type="ECO:0000313" key="6">
    <source>
        <dbReference type="EMBL" id="SGZ51426.1"/>
    </source>
</evidence>
<feature type="compositionally biased region" description="Polar residues" evidence="2">
    <location>
        <begin position="312"/>
        <end position="324"/>
    </location>
</feature>
<dbReference type="EMBL" id="LT635758">
    <property type="protein sequence ID" value="SGZ51426.1"/>
    <property type="molecule type" value="Genomic_DNA"/>
</dbReference>
<feature type="domain" description="PH" evidence="3">
    <location>
        <begin position="1064"/>
        <end position="1189"/>
    </location>
</feature>
<feature type="compositionally biased region" description="Polar residues" evidence="2">
    <location>
        <begin position="332"/>
        <end position="352"/>
    </location>
</feature>
<dbReference type="PANTHER" id="PTHR46572">
    <property type="entry name" value="RHO1 GDP-GTP EXCHANGE PROTEIN 1-RELATED"/>
    <property type="match status" value="1"/>
</dbReference>
<dbReference type="SUPFAM" id="SSF50729">
    <property type="entry name" value="PH domain-like"/>
    <property type="match status" value="1"/>
</dbReference>
<keyword evidence="7" id="KW-1185">Reference proteome</keyword>
<evidence type="ECO:0000259" key="5">
    <source>
        <dbReference type="PROSITE" id="PS50219"/>
    </source>
</evidence>